<dbReference type="InterPro" id="IPR036249">
    <property type="entry name" value="Thioredoxin-like_sf"/>
</dbReference>
<keyword evidence="4" id="KW-0676">Redox-active center</keyword>
<dbReference type="InterPro" id="IPR050553">
    <property type="entry name" value="Thioredoxin_ResA/DsbE_sf"/>
</dbReference>
<evidence type="ECO:0000256" key="2">
    <source>
        <dbReference type="ARBA" id="ARBA00022748"/>
    </source>
</evidence>
<dbReference type="Pfam" id="PF14289">
    <property type="entry name" value="DUF4369"/>
    <property type="match status" value="1"/>
</dbReference>
<dbReference type="Pfam" id="PF00578">
    <property type="entry name" value="AhpC-TSA"/>
    <property type="match status" value="1"/>
</dbReference>
<dbReference type="EMBL" id="RAPY01000002">
    <property type="protein sequence ID" value="RKE52869.1"/>
    <property type="molecule type" value="Genomic_DNA"/>
</dbReference>
<reference evidence="6 7" key="1">
    <citation type="submission" date="2018-09" db="EMBL/GenBank/DDBJ databases">
        <title>Genomic Encyclopedia of Type Strains, Phase III (KMG-III): the genomes of soil and plant-associated and newly described type strains.</title>
        <authorList>
            <person name="Whitman W."/>
        </authorList>
    </citation>
    <scope>NUCLEOTIDE SEQUENCE [LARGE SCALE GENOMIC DNA]</scope>
    <source>
        <strain evidence="6 7">CECT 7938</strain>
    </source>
</reference>
<evidence type="ECO:0000313" key="7">
    <source>
        <dbReference type="Proteomes" id="UP000286246"/>
    </source>
</evidence>
<dbReference type="InterPro" id="IPR013766">
    <property type="entry name" value="Thioredoxin_domain"/>
</dbReference>
<dbReference type="GO" id="GO:0017004">
    <property type="term" value="P:cytochrome complex assembly"/>
    <property type="evidence" value="ECO:0007669"/>
    <property type="project" value="UniProtKB-KW"/>
</dbReference>
<dbReference type="PANTHER" id="PTHR42852">
    <property type="entry name" value="THIOL:DISULFIDE INTERCHANGE PROTEIN DSBE"/>
    <property type="match status" value="1"/>
</dbReference>
<dbReference type="OrthoDB" id="750178at2"/>
<comment type="subcellular location">
    <subcellularLocation>
        <location evidence="1">Cell envelope</location>
    </subcellularLocation>
</comment>
<dbReference type="SUPFAM" id="SSF52833">
    <property type="entry name" value="Thioredoxin-like"/>
    <property type="match status" value="1"/>
</dbReference>
<dbReference type="Proteomes" id="UP000286246">
    <property type="component" value="Unassembled WGS sequence"/>
</dbReference>
<protein>
    <submittedName>
        <fullName evidence="6">Peroxiredoxin</fullName>
    </submittedName>
</protein>
<dbReference type="Gene3D" id="3.40.30.10">
    <property type="entry name" value="Glutaredoxin"/>
    <property type="match status" value="1"/>
</dbReference>
<evidence type="ECO:0000256" key="3">
    <source>
        <dbReference type="ARBA" id="ARBA00023157"/>
    </source>
</evidence>
<sequence length="370" mass="42867">MHYLKMKLYNTLLIWVFLLSTQISKGQTSYQIAGQIHSAKSVSKVYLYQMDKGRKLLDSATIVDGKFSFKGQTAVPIAASVQVKGIRKSQDLYLENAVINLQLYESWNRPNIVIGGLENSIKKGYELDSQYLQDTLSKIGRNYEKADEEGKVSLGLQMQEFNRQLDSIRTSYLAAFPQSLAVLDWYRPYLAVMNYNQLEELYAKLDNRLERYSTYQELLKYRQEKKSQYLVGQRAPTIATKTSTGKTFKLDQLRGKLVLLDFWASWCAPCRIANRKLVATYQKYKDKGFEVVSYSMDHKEKLWLDAIQKDGIPWIQVSDLTGFDNNTVAQSYYVKQLPTLFLIDENGTVVQQHIDHEELLTYLKKKYDHN</sequence>
<keyword evidence="2" id="KW-0201">Cytochrome c-type biogenesis</keyword>
<dbReference type="PANTHER" id="PTHR42852:SF6">
    <property type="entry name" value="THIOL:DISULFIDE INTERCHANGE PROTEIN DSBE"/>
    <property type="match status" value="1"/>
</dbReference>
<evidence type="ECO:0000256" key="4">
    <source>
        <dbReference type="ARBA" id="ARBA00023284"/>
    </source>
</evidence>
<evidence type="ECO:0000259" key="5">
    <source>
        <dbReference type="PROSITE" id="PS51352"/>
    </source>
</evidence>
<gene>
    <name evidence="6" type="ORF">DFQ12_3115</name>
</gene>
<accession>A0A420B883</accession>
<feature type="domain" description="Thioredoxin" evidence="5">
    <location>
        <begin position="229"/>
        <end position="370"/>
    </location>
</feature>
<organism evidence="6 7">
    <name type="scientific">Sphingobacterium detergens</name>
    <dbReference type="NCBI Taxonomy" id="1145106"/>
    <lineage>
        <taxon>Bacteria</taxon>
        <taxon>Pseudomonadati</taxon>
        <taxon>Bacteroidota</taxon>
        <taxon>Sphingobacteriia</taxon>
        <taxon>Sphingobacteriales</taxon>
        <taxon>Sphingobacteriaceae</taxon>
        <taxon>Sphingobacterium</taxon>
    </lineage>
</organism>
<dbReference type="AlphaFoldDB" id="A0A420B883"/>
<keyword evidence="3" id="KW-1015">Disulfide bond</keyword>
<dbReference type="PROSITE" id="PS51352">
    <property type="entry name" value="THIOREDOXIN_2"/>
    <property type="match status" value="1"/>
</dbReference>
<comment type="caution">
    <text evidence="6">The sequence shown here is derived from an EMBL/GenBank/DDBJ whole genome shotgun (WGS) entry which is preliminary data.</text>
</comment>
<dbReference type="GO" id="GO:0030313">
    <property type="term" value="C:cell envelope"/>
    <property type="evidence" value="ECO:0007669"/>
    <property type="project" value="UniProtKB-SubCell"/>
</dbReference>
<name>A0A420B883_SPHD1</name>
<dbReference type="CDD" id="cd02966">
    <property type="entry name" value="TlpA_like_family"/>
    <property type="match status" value="1"/>
</dbReference>
<keyword evidence="7" id="KW-1185">Reference proteome</keyword>
<dbReference type="InterPro" id="IPR000866">
    <property type="entry name" value="AhpC/TSA"/>
</dbReference>
<evidence type="ECO:0000313" key="6">
    <source>
        <dbReference type="EMBL" id="RKE52869.1"/>
    </source>
</evidence>
<evidence type="ECO:0000256" key="1">
    <source>
        <dbReference type="ARBA" id="ARBA00004196"/>
    </source>
</evidence>
<proteinExistence type="predicted"/>
<dbReference type="InterPro" id="IPR025380">
    <property type="entry name" value="DUF4369"/>
</dbReference>